<evidence type="ECO:0000313" key="1">
    <source>
        <dbReference type="EMBL" id="MBB4481993.1"/>
    </source>
</evidence>
<dbReference type="Proteomes" id="UP000523431">
    <property type="component" value="Unassembled WGS sequence"/>
</dbReference>
<dbReference type="EMBL" id="JACIID010000011">
    <property type="protein sequence ID" value="MBB4537822.1"/>
    <property type="molecule type" value="Genomic_DNA"/>
</dbReference>
<dbReference type="Proteomes" id="UP000557344">
    <property type="component" value="Unassembled WGS sequence"/>
</dbReference>
<sequence length="62" mass="6705">MKMHLLLKLTDTFINTAGAAKLPQHPGRSFAINACQSRGEHAPSLDKSERPCAFPPDFLVGA</sequence>
<protein>
    <submittedName>
        <fullName evidence="2">Uncharacterized protein</fullName>
    </submittedName>
</protein>
<organism evidence="2 3">
    <name type="scientific">Rhizobium etli</name>
    <dbReference type="NCBI Taxonomy" id="29449"/>
    <lineage>
        <taxon>Bacteria</taxon>
        <taxon>Pseudomonadati</taxon>
        <taxon>Pseudomonadota</taxon>
        <taxon>Alphaproteobacteria</taxon>
        <taxon>Hyphomicrobiales</taxon>
        <taxon>Rhizobiaceae</taxon>
        <taxon>Rhizobium/Agrobacterium group</taxon>
        <taxon>Rhizobium</taxon>
    </lineage>
</organism>
<dbReference type="RefSeq" id="WP_183843575.1">
    <property type="nucleotide sequence ID" value="NZ_JACIHU010000011.1"/>
</dbReference>
<evidence type="ECO:0000313" key="2">
    <source>
        <dbReference type="EMBL" id="MBB4537822.1"/>
    </source>
</evidence>
<dbReference type="AlphaFoldDB" id="A0A7W6ZLB9"/>
<reference evidence="3 4" key="1">
    <citation type="submission" date="2020-08" db="EMBL/GenBank/DDBJ databases">
        <title>Genomic Encyclopedia of Type Strains, Phase IV (KMG-V): Genome sequencing to study the core and pangenomes of soil and plant-associated prokaryotes.</title>
        <authorList>
            <person name="Whitman W."/>
        </authorList>
    </citation>
    <scope>NUCLEOTIDE SEQUENCE [LARGE SCALE GENOMIC DNA]</scope>
    <source>
        <strain evidence="1 4">SEMIA 471</strain>
        <strain evidence="2 3">SEMIA 489</strain>
    </source>
</reference>
<name>A0A7W6ZLB9_RHIET</name>
<proteinExistence type="predicted"/>
<evidence type="ECO:0000313" key="3">
    <source>
        <dbReference type="Proteomes" id="UP000523431"/>
    </source>
</evidence>
<comment type="caution">
    <text evidence="2">The sequence shown here is derived from an EMBL/GenBank/DDBJ whole genome shotgun (WGS) entry which is preliminary data.</text>
</comment>
<dbReference type="EMBL" id="JACIHU010000011">
    <property type="protein sequence ID" value="MBB4481993.1"/>
    <property type="molecule type" value="Genomic_DNA"/>
</dbReference>
<gene>
    <name evidence="1" type="ORF">GGE46_004596</name>
    <name evidence="2" type="ORF">GGE57_004593</name>
</gene>
<evidence type="ECO:0000313" key="4">
    <source>
        <dbReference type="Proteomes" id="UP000557344"/>
    </source>
</evidence>
<accession>A0A7W6ZLB9</accession>